<dbReference type="EMBL" id="ADLF01000009">
    <property type="protein sequence ID" value="EKU90733.1"/>
    <property type="molecule type" value="Genomic_DNA"/>
</dbReference>
<dbReference type="eggNOG" id="ENOG502ZI4I">
    <property type="taxonomic scope" value="Bacteria"/>
</dbReference>
<dbReference type="STRING" id="742727.HMPREF9447_02151"/>
<name>K9E1Y6_9BACE</name>
<accession>K9E1Y6</accession>
<organism evidence="1 2">
    <name type="scientific">Bacteroides oleiciplenus YIT 12058</name>
    <dbReference type="NCBI Taxonomy" id="742727"/>
    <lineage>
        <taxon>Bacteria</taxon>
        <taxon>Pseudomonadati</taxon>
        <taxon>Bacteroidota</taxon>
        <taxon>Bacteroidia</taxon>
        <taxon>Bacteroidales</taxon>
        <taxon>Bacteroidaceae</taxon>
        <taxon>Bacteroides</taxon>
    </lineage>
</organism>
<reference evidence="1 2" key="1">
    <citation type="submission" date="2012-09" db="EMBL/GenBank/DDBJ databases">
        <title>The Genome Sequence of Bacteroides oleiciplenus YIT 12058.</title>
        <authorList>
            <consortium name="The Broad Institute Genome Sequencing Platform"/>
            <person name="Earl A."/>
            <person name="Ward D."/>
            <person name="Feldgarden M."/>
            <person name="Gevers D."/>
            <person name="Morotomi M."/>
            <person name="Walker B."/>
            <person name="Young S.K."/>
            <person name="Zeng Q."/>
            <person name="Gargeya S."/>
            <person name="Fitzgerald M."/>
            <person name="Haas B."/>
            <person name="Abouelleil A."/>
            <person name="Alvarado L."/>
            <person name="Arachchi H.M."/>
            <person name="Berlin A.M."/>
            <person name="Chapman S.B."/>
            <person name="Goldberg J."/>
            <person name="Griggs A."/>
            <person name="Gujja S."/>
            <person name="Hansen M."/>
            <person name="Howarth C."/>
            <person name="Imamovic A."/>
            <person name="Larimer J."/>
            <person name="McCowen C."/>
            <person name="Montmayeur A."/>
            <person name="Murphy C."/>
            <person name="Neiman D."/>
            <person name="Pearson M."/>
            <person name="Priest M."/>
            <person name="Roberts A."/>
            <person name="Saif S."/>
            <person name="Shea T."/>
            <person name="Sisk P."/>
            <person name="Sykes S."/>
            <person name="Wortman J."/>
            <person name="Nusbaum C."/>
            <person name="Birren B."/>
        </authorList>
    </citation>
    <scope>NUCLEOTIDE SEQUENCE [LARGE SCALE GENOMIC DNA]</scope>
    <source>
        <strain evidence="1 2">YIT 12058</strain>
    </source>
</reference>
<protein>
    <submittedName>
        <fullName evidence="1">Uncharacterized protein</fullName>
    </submittedName>
</protein>
<comment type="caution">
    <text evidence="1">The sequence shown here is derived from an EMBL/GenBank/DDBJ whole genome shotgun (WGS) entry which is preliminary data.</text>
</comment>
<proteinExistence type="predicted"/>
<keyword evidence="2" id="KW-1185">Reference proteome</keyword>
<dbReference type="AlphaFoldDB" id="K9E1Y6"/>
<dbReference type="PATRIC" id="fig|742727.4.peg.2181"/>
<sequence length="104" mass="12230">MADDYHSENIDKVADELIDGYRIETGVFDNVADAKYAIPTYWDIGKVYKRLIIELCDKQGKEPVETLIEVYNSWLSRKIEDFNSSLYFENPDYLYQSYIRGEVL</sequence>
<evidence type="ECO:0000313" key="1">
    <source>
        <dbReference type="EMBL" id="EKU90733.1"/>
    </source>
</evidence>
<dbReference type="Proteomes" id="UP000009872">
    <property type="component" value="Unassembled WGS sequence"/>
</dbReference>
<dbReference type="HOGENOM" id="CLU_145230_0_0_10"/>
<gene>
    <name evidence="1" type="ORF">HMPREF9447_02151</name>
</gene>
<evidence type="ECO:0000313" key="2">
    <source>
        <dbReference type="Proteomes" id="UP000009872"/>
    </source>
</evidence>
<dbReference type="RefSeq" id="WP_009129712.1">
    <property type="nucleotide sequence ID" value="NZ_JH992941.1"/>
</dbReference>